<dbReference type="Gene3D" id="1.25.40.20">
    <property type="entry name" value="Ankyrin repeat-containing domain"/>
    <property type="match status" value="1"/>
</dbReference>
<reference evidence="10" key="2">
    <citation type="submission" date="2021-03" db="UniProtKB">
        <authorList>
            <consortium name="EnsemblPlants"/>
        </authorList>
    </citation>
    <scope>IDENTIFICATION</scope>
</reference>
<dbReference type="KEGG" id="cqi:110732883"/>
<evidence type="ECO:0000256" key="7">
    <source>
        <dbReference type="PROSITE-ProRule" id="PRU00023"/>
    </source>
</evidence>
<dbReference type="SMART" id="SM00248">
    <property type="entry name" value="ANK"/>
    <property type="match status" value="6"/>
</dbReference>
<keyword evidence="3" id="KW-0677">Repeat</keyword>
<dbReference type="SUPFAM" id="SSF48403">
    <property type="entry name" value="Ankyrin repeat"/>
    <property type="match status" value="1"/>
</dbReference>
<dbReference type="OMA" id="INGRYPE"/>
<protein>
    <recommendedName>
        <fullName evidence="9">PGG domain-containing protein</fullName>
    </recommendedName>
</protein>
<feature type="domain" description="PGG" evidence="9">
    <location>
        <begin position="267"/>
        <end position="383"/>
    </location>
</feature>
<comment type="subcellular location">
    <subcellularLocation>
        <location evidence="1">Membrane</location>
        <topology evidence="1">Multi-pass membrane protein</topology>
    </subcellularLocation>
</comment>
<gene>
    <name evidence="10" type="primary">LOC110732883</name>
</gene>
<dbReference type="PANTHER" id="PTHR24186">
    <property type="entry name" value="PROTEIN PHOSPHATASE 1 REGULATORY SUBUNIT"/>
    <property type="match status" value="1"/>
</dbReference>
<feature type="repeat" description="ANK" evidence="7">
    <location>
        <begin position="85"/>
        <end position="117"/>
    </location>
</feature>
<evidence type="ECO:0000256" key="2">
    <source>
        <dbReference type="ARBA" id="ARBA00022692"/>
    </source>
</evidence>
<evidence type="ECO:0000256" key="1">
    <source>
        <dbReference type="ARBA" id="ARBA00004141"/>
    </source>
</evidence>
<feature type="repeat" description="ANK" evidence="7">
    <location>
        <begin position="119"/>
        <end position="141"/>
    </location>
</feature>
<dbReference type="GO" id="GO:0005886">
    <property type="term" value="C:plasma membrane"/>
    <property type="evidence" value="ECO:0007669"/>
    <property type="project" value="TreeGrafter"/>
</dbReference>
<keyword evidence="2 8" id="KW-0812">Transmembrane</keyword>
<keyword evidence="5 7" id="KW-0040">ANK repeat</keyword>
<dbReference type="InterPro" id="IPR002110">
    <property type="entry name" value="Ankyrin_rpt"/>
</dbReference>
<dbReference type="Pfam" id="PF13962">
    <property type="entry name" value="PGG"/>
    <property type="match status" value="1"/>
</dbReference>
<name>A0A803NF42_CHEQI</name>
<evidence type="ECO:0000256" key="5">
    <source>
        <dbReference type="ARBA" id="ARBA00023043"/>
    </source>
</evidence>
<keyword evidence="11" id="KW-1185">Reference proteome</keyword>
<dbReference type="PANTHER" id="PTHR24186:SF37">
    <property type="entry name" value="PGG DOMAIN-CONTAINING PROTEIN"/>
    <property type="match status" value="1"/>
</dbReference>
<evidence type="ECO:0000256" key="6">
    <source>
        <dbReference type="ARBA" id="ARBA00023136"/>
    </source>
</evidence>
<dbReference type="AlphaFoldDB" id="A0A803NF42"/>
<feature type="transmembrane region" description="Helical" evidence="8">
    <location>
        <begin position="329"/>
        <end position="349"/>
    </location>
</feature>
<reference evidence="10" key="1">
    <citation type="journal article" date="2017" name="Nature">
        <title>The genome of Chenopodium quinoa.</title>
        <authorList>
            <person name="Jarvis D.E."/>
            <person name="Ho Y.S."/>
            <person name="Lightfoot D.J."/>
            <person name="Schmoeckel S.M."/>
            <person name="Li B."/>
            <person name="Borm T.J.A."/>
            <person name="Ohyanagi H."/>
            <person name="Mineta K."/>
            <person name="Michell C.T."/>
            <person name="Saber N."/>
            <person name="Kharbatia N.M."/>
            <person name="Rupper R.R."/>
            <person name="Sharp A.R."/>
            <person name="Dally N."/>
            <person name="Boughton B.A."/>
            <person name="Woo Y.H."/>
            <person name="Gao G."/>
            <person name="Schijlen E.G.W.M."/>
            <person name="Guo X."/>
            <person name="Momin A.A."/>
            <person name="Negrao S."/>
            <person name="Al-Babili S."/>
            <person name="Gehring C."/>
            <person name="Roessner U."/>
            <person name="Jung C."/>
            <person name="Murphy K."/>
            <person name="Arold S.T."/>
            <person name="Gojobori T."/>
            <person name="van der Linden C.G."/>
            <person name="van Loo E.N."/>
            <person name="Jellen E.N."/>
            <person name="Maughan P.J."/>
            <person name="Tester M."/>
        </authorList>
    </citation>
    <scope>NUCLEOTIDE SEQUENCE [LARGE SCALE GENOMIC DNA]</scope>
    <source>
        <strain evidence="10">cv. PI 614886</strain>
    </source>
</reference>
<evidence type="ECO:0000256" key="3">
    <source>
        <dbReference type="ARBA" id="ARBA00022737"/>
    </source>
</evidence>
<evidence type="ECO:0000313" key="11">
    <source>
        <dbReference type="Proteomes" id="UP000596660"/>
    </source>
</evidence>
<dbReference type="EnsemblPlants" id="AUR62044748-RA">
    <property type="protein sequence ID" value="AUR62044748-RA:cds"/>
    <property type="gene ID" value="AUR62044748"/>
</dbReference>
<sequence>MEAQQGERLELLTTRLYDAALTGDVPSLRNLLQQDPLILDRCIIEKSSRFMQSPLHVAVNLGYLEFTTEVLNRKPELAEELDQLKRWSPLHMASAKGYLEIVSVLLTANPNMCFARDIDGRNAVHVAAIYGQFQVVEELLRAKPQAARERTTSGESILHLCMKHSQPEVLRFLVQTMGDGQLLNSKDSDGNTVLHLAVAAKHYETIKLLLKEKWTEKNAINTNGLTAMDMYIQSKKEARDGGIWLALRRAKVLEAKKLLKPKKSSRDWLDKQRTALMVVSSLIATMAFQAGINPPGGVWQDNNDGHKAGTSIMAHIEEGKQHNQGIYDAFLVSNTIGLVSSLTVIVLLISGLPCMRLVMGLLMLTMWIAVTATTMTYISSIYFLGTSKESLNSFKEDLISSKNHHLVQNTIITASVAWIFLLGLLILGHVIRLFYKLIKQIVRLVIGGVRRCSVRPRYHLQV</sequence>
<dbReference type="Pfam" id="PF00023">
    <property type="entry name" value="Ank"/>
    <property type="match status" value="1"/>
</dbReference>
<dbReference type="Proteomes" id="UP000596660">
    <property type="component" value="Unplaced"/>
</dbReference>
<dbReference type="OrthoDB" id="7729168at2759"/>
<dbReference type="Pfam" id="PF12796">
    <property type="entry name" value="Ank_2"/>
    <property type="match status" value="2"/>
</dbReference>
<dbReference type="RefSeq" id="XP_021768559.1">
    <property type="nucleotide sequence ID" value="XM_021912867.1"/>
</dbReference>
<dbReference type="PROSITE" id="PS50297">
    <property type="entry name" value="ANK_REP_REGION"/>
    <property type="match status" value="3"/>
</dbReference>
<evidence type="ECO:0000313" key="10">
    <source>
        <dbReference type="EnsemblPlants" id="AUR62044748-RA:cds"/>
    </source>
</evidence>
<evidence type="ECO:0000256" key="4">
    <source>
        <dbReference type="ARBA" id="ARBA00022989"/>
    </source>
</evidence>
<dbReference type="PROSITE" id="PS50088">
    <property type="entry name" value="ANK_REPEAT"/>
    <property type="match status" value="3"/>
</dbReference>
<dbReference type="GeneID" id="110732883"/>
<dbReference type="Gramene" id="AUR62044748-RA">
    <property type="protein sequence ID" value="AUR62044748-RA:cds"/>
    <property type="gene ID" value="AUR62044748"/>
</dbReference>
<evidence type="ECO:0000256" key="8">
    <source>
        <dbReference type="SAM" id="Phobius"/>
    </source>
</evidence>
<feature type="transmembrane region" description="Helical" evidence="8">
    <location>
        <begin position="361"/>
        <end position="384"/>
    </location>
</feature>
<evidence type="ECO:0000259" key="9">
    <source>
        <dbReference type="Pfam" id="PF13962"/>
    </source>
</evidence>
<accession>A0A803NF42</accession>
<dbReference type="SMR" id="A0A803NF42"/>
<dbReference type="InterPro" id="IPR026961">
    <property type="entry name" value="PGG_dom"/>
</dbReference>
<organism evidence="10 11">
    <name type="scientific">Chenopodium quinoa</name>
    <name type="common">Quinoa</name>
    <dbReference type="NCBI Taxonomy" id="63459"/>
    <lineage>
        <taxon>Eukaryota</taxon>
        <taxon>Viridiplantae</taxon>
        <taxon>Streptophyta</taxon>
        <taxon>Embryophyta</taxon>
        <taxon>Tracheophyta</taxon>
        <taxon>Spermatophyta</taxon>
        <taxon>Magnoliopsida</taxon>
        <taxon>eudicotyledons</taxon>
        <taxon>Gunneridae</taxon>
        <taxon>Pentapetalae</taxon>
        <taxon>Caryophyllales</taxon>
        <taxon>Chenopodiaceae</taxon>
        <taxon>Chenopodioideae</taxon>
        <taxon>Atripliceae</taxon>
        <taxon>Chenopodium</taxon>
    </lineage>
</organism>
<keyword evidence="4 8" id="KW-1133">Transmembrane helix</keyword>
<dbReference type="InterPro" id="IPR036770">
    <property type="entry name" value="Ankyrin_rpt-contain_sf"/>
</dbReference>
<feature type="transmembrane region" description="Helical" evidence="8">
    <location>
        <begin position="411"/>
        <end position="435"/>
    </location>
</feature>
<keyword evidence="6 8" id="KW-0472">Membrane</keyword>
<proteinExistence type="predicted"/>
<feature type="repeat" description="ANK" evidence="7">
    <location>
        <begin position="189"/>
        <end position="211"/>
    </location>
</feature>